<keyword evidence="2" id="KW-1185">Reference proteome</keyword>
<protein>
    <submittedName>
        <fullName evidence="1">Uncharacterized protein</fullName>
    </submittedName>
</protein>
<organism evidence="1 2">
    <name type="scientific">Portunus trituberculatus</name>
    <name type="common">Swimming crab</name>
    <name type="synonym">Neptunus trituberculatus</name>
    <dbReference type="NCBI Taxonomy" id="210409"/>
    <lineage>
        <taxon>Eukaryota</taxon>
        <taxon>Metazoa</taxon>
        <taxon>Ecdysozoa</taxon>
        <taxon>Arthropoda</taxon>
        <taxon>Crustacea</taxon>
        <taxon>Multicrustacea</taxon>
        <taxon>Malacostraca</taxon>
        <taxon>Eumalacostraca</taxon>
        <taxon>Eucarida</taxon>
        <taxon>Decapoda</taxon>
        <taxon>Pleocyemata</taxon>
        <taxon>Brachyura</taxon>
        <taxon>Eubrachyura</taxon>
        <taxon>Portunoidea</taxon>
        <taxon>Portunidae</taxon>
        <taxon>Portuninae</taxon>
        <taxon>Portunus</taxon>
    </lineage>
</organism>
<dbReference type="AlphaFoldDB" id="A0A5B7JQC4"/>
<dbReference type="Proteomes" id="UP000324222">
    <property type="component" value="Unassembled WGS sequence"/>
</dbReference>
<accession>A0A5B7JQC4</accession>
<evidence type="ECO:0000313" key="1">
    <source>
        <dbReference type="EMBL" id="MPC96536.1"/>
    </source>
</evidence>
<proteinExistence type="predicted"/>
<comment type="caution">
    <text evidence="1">The sequence shown here is derived from an EMBL/GenBank/DDBJ whole genome shotgun (WGS) entry which is preliminary data.</text>
</comment>
<name>A0A5B7JQC4_PORTR</name>
<dbReference type="EMBL" id="VSRR010106344">
    <property type="protein sequence ID" value="MPC96536.1"/>
    <property type="molecule type" value="Genomic_DNA"/>
</dbReference>
<gene>
    <name evidence="1" type="ORF">E2C01_091799</name>
</gene>
<reference evidence="1 2" key="1">
    <citation type="submission" date="2019-05" db="EMBL/GenBank/DDBJ databases">
        <title>Another draft genome of Portunus trituberculatus and its Hox gene families provides insights of decapod evolution.</title>
        <authorList>
            <person name="Jeong J.-H."/>
            <person name="Song I."/>
            <person name="Kim S."/>
            <person name="Choi T."/>
            <person name="Kim D."/>
            <person name="Ryu S."/>
            <person name="Kim W."/>
        </authorList>
    </citation>
    <scope>NUCLEOTIDE SEQUENCE [LARGE SCALE GENOMIC DNA]</scope>
    <source>
        <tissue evidence="1">Muscle</tissue>
    </source>
</reference>
<evidence type="ECO:0000313" key="2">
    <source>
        <dbReference type="Proteomes" id="UP000324222"/>
    </source>
</evidence>
<sequence>MCVPYPDKPPPTLPQTIKNKLKQITNEVEVRSFLTKLDERKAVGLDYISSWLQSGAWRFYKTQLRSSLEYACLAWGGAARKRLVLIDKVHERAARLIKDRAEQEL</sequence>